<proteinExistence type="predicted"/>
<keyword evidence="1" id="KW-1133">Transmembrane helix</keyword>
<evidence type="ECO:0000256" key="1">
    <source>
        <dbReference type="SAM" id="Phobius"/>
    </source>
</evidence>
<comment type="caution">
    <text evidence="2">The sequence shown here is derived from an EMBL/GenBank/DDBJ whole genome shotgun (WGS) entry which is preliminary data.</text>
</comment>
<keyword evidence="1" id="KW-0472">Membrane</keyword>
<feature type="transmembrane region" description="Helical" evidence="1">
    <location>
        <begin position="61"/>
        <end position="89"/>
    </location>
</feature>
<name>A0A917EX29_HALAA</name>
<dbReference type="Proteomes" id="UP000660110">
    <property type="component" value="Unassembled WGS sequence"/>
</dbReference>
<dbReference type="AlphaFoldDB" id="A0A917EX29"/>
<keyword evidence="3" id="KW-1185">Reference proteome</keyword>
<keyword evidence="1" id="KW-0812">Transmembrane</keyword>
<evidence type="ECO:0000313" key="2">
    <source>
        <dbReference type="EMBL" id="GGF18832.1"/>
    </source>
</evidence>
<sequence>MSAARILKWVTGGLEAILGIPILGGAIIISLLWIPLAVMLALHIVTLILTLQSKGPTRGSILGIIASSIGWIPGVGMVMHILAATFLMIDAAKGDPEPEVEAA</sequence>
<organism evidence="2 3">
    <name type="scientific">Halobacillus andaensis</name>
    <dbReference type="NCBI Taxonomy" id="1176239"/>
    <lineage>
        <taxon>Bacteria</taxon>
        <taxon>Bacillati</taxon>
        <taxon>Bacillota</taxon>
        <taxon>Bacilli</taxon>
        <taxon>Bacillales</taxon>
        <taxon>Bacillaceae</taxon>
        <taxon>Halobacillus</taxon>
    </lineage>
</organism>
<gene>
    <name evidence="2" type="ORF">GCM10010954_17040</name>
</gene>
<reference evidence="2" key="2">
    <citation type="submission" date="2020-09" db="EMBL/GenBank/DDBJ databases">
        <authorList>
            <person name="Sun Q."/>
            <person name="Zhou Y."/>
        </authorList>
    </citation>
    <scope>NUCLEOTIDE SEQUENCE</scope>
    <source>
        <strain evidence="2">CGMCC 1.12153</strain>
    </source>
</reference>
<evidence type="ECO:0000313" key="3">
    <source>
        <dbReference type="Proteomes" id="UP000660110"/>
    </source>
</evidence>
<dbReference type="RefSeq" id="WP_188377074.1">
    <property type="nucleotide sequence ID" value="NZ_BMEL01000002.1"/>
</dbReference>
<reference evidence="2" key="1">
    <citation type="journal article" date="2014" name="Int. J. Syst. Evol. Microbiol.">
        <title>Complete genome sequence of Corynebacterium casei LMG S-19264T (=DSM 44701T), isolated from a smear-ripened cheese.</title>
        <authorList>
            <consortium name="US DOE Joint Genome Institute (JGI-PGF)"/>
            <person name="Walter F."/>
            <person name="Albersmeier A."/>
            <person name="Kalinowski J."/>
            <person name="Ruckert C."/>
        </authorList>
    </citation>
    <scope>NUCLEOTIDE SEQUENCE</scope>
    <source>
        <strain evidence="2">CGMCC 1.12153</strain>
    </source>
</reference>
<feature type="transmembrane region" description="Helical" evidence="1">
    <location>
        <begin position="20"/>
        <end position="49"/>
    </location>
</feature>
<accession>A0A917EX29</accession>
<protein>
    <submittedName>
        <fullName evidence="2">Uncharacterized protein</fullName>
    </submittedName>
</protein>
<dbReference type="EMBL" id="BMEL01000002">
    <property type="protein sequence ID" value="GGF18832.1"/>
    <property type="molecule type" value="Genomic_DNA"/>
</dbReference>